<feature type="coiled-coil region" evidence="1">
    <location>
        <begin position="1"/>
        <end position="28"/>
    </location>
</feature>
<keyword evidence="1" id="KW-0175">Coiled coil</keyword>
<feature type="region of interest" description="Disordered" evidence="2">
    <location>
        <begin position="513"/>
        <end position="544"/>
    </location>
</feature>
<keyword evidence="4" id="KW-1185">Reference proteome</keyword>
<feature type="compositionally biased region" description="Polar residues" evidence="2">
    <location>
        <begin position="233"/>
        <end position="254"/>
    </location>
</feature>
<feature type="region of interest" description="Disordered" evidence="2">
    <location>
        <begin position="219"/>
        <end position="259"/>
    </location>
</feature>
<organism evidence="3 4">
    <name type="scientific">Tritrichomonas musculus</name>
    <dbReference type="NCBI Taxonomy" id="1915356"/>
    <lineage>
        <taxon>Eukaryota</taxon>
        <taxon>Metamonada</taxon>
        <taxon>Parabasalia</taxon>
        <taxon>Tritrichomonadida</taxon>
        <taxon>Tritrichomonadidae</taxon>
        <taxon>Tritrichomonas</taxon>
    </lineage>
</organism>
<dbReference type="Proteomes" id="UP001470230">
    <property type="component" value="Unassembled WGS sequence"/>
</dbReference>
<evidence type="ECO:0000256" key="1">
    <source>
        <dbReference type="SAM" id="Coils"/>
    </source>
</evidence>
<evidence type="ECO:0000313" key="3">
    <source>
        <dbReference type="EMBL" id="KAK8897818.1"/>
    </source>
</evidence>
<feature type="region of interest" description="Disordered" evidence="2">
    <location>
        <begin position="589"/>
        <end position="613"/>
    </location>
</feature>
<feature type="region of interest" description="Disordered" evidence="2">
    <location>
        <begin position="369"/>
        <end position="401"/>
    </location>
</feature>
<sequence>MKKNELVLDDLKKTYSNLIEERNEYEKYGNHLKQEISDLIVANEKLLSCLRDRRQAYINFTNRDAQYDDLIDNKNTEVTQKKFIRDKISYLSKSSNKANAISPTVKKSQLKYKFAQRKFGKLKKNPLGQILLLSEKKKRLEKENEILQNEIDELKKFFDQKVNDKEIPDEINGSFENYMKKTQENQVKRKEKYQIRSDKLKEAGIDIEKIKKMVAIEPHEESIKSIPPKSISQLGNQSDNQLENQSSLANSSDKPFNPLIKKSKEKYVASKIPITKPIISHNPRRFVSDAEVDDANLNLNKSQKKIKKLDPKQNGQSGRSDKDKKNNENLKVKQLKRINSKLNILDETNDKEKKMDDISEKTSASVQYVEIEESEKETAGKKKGKSNKKNERSNKQEIDADSSSLISNSLKKKALSSSKNEQIIDINSDVIVEEEEEEYEDNSNDNQKKKTLDAPMSAGFVLQLLEMDLDSNASLPDVLDIYDSNYKQKRRQKQEKEEKKMKKLFEKASKKAIEQAEIESKEKQKNSDENHESNAHDETENQIVPAMEPIVTHSGVEQYVKKESSYYSIGYHNSEYDNYEDYYYYEDEEQKIEEEEEEEEEFEEEEEEEEEFEEEEDFVFLFQKKVQTLSSMRTMKADALTEELNRIQKIQELTNQISNLEFELNDIDADLLELTKKSDVKRMRFEFMCKRLKFSKKFPSINIQPKHKKKFNDMGIESVLIDDIDTIRQKINDIMGKTSQKFIYIQTKRDLEQALIKLGAQTKMIENENSKKDSEYNELMSRLKIIDPFQYNVEAKIEQPKSVAPDLQEKKSKREKLLQKVQNRLNLIIRRNQDLEKQISDVKYVIKKYKGQLYDKGRVPHLHVFPLCTRLKSDRNVFQEISRQTSLINVEMQFIQNQIDEIHQNFGGQGIQSFSDSISVLEDELKQLKAKYNTLRGFKGKRSVVMTNRSEMTMFQAKIAERINEIDVFKMKMSGIVAKLDKQMRAVRNLQIRLPKPPEAYNFAVSFTKKRALSTKITKNNVF</sequence>
<feature type="coiled-coil region" evidence="1">
    <location>
        <begin position="650"/>
        <end position="677"/>
    </location>
</feature>
<feature type="compositionally biased region" description="Basic and acidic residues" evidence="2">
    <location>
        <begin position="319"/>
        <end position="329"/>
    </location>
</feature>
<evidence type="ECO:0000256" key="2">
    <source>
        <dbReference type="SAM" id="MobiDB-lite"/>
    </source>
</evidence>
<dbReference type="EMBL" id="JAPFFF010000001">
    <property type="protein sequence ID" value="KAK8897818.1"/>
    <property type="molecule type" value="Genomic_DNA"/>
</dbReference>
<proteinExistence type="predicted"/>
<feature type="coiled-coil region" evidence="1">
    <location>
        <begin position="130"/>
        <end position="157"/>
    </location>
</feature>
<name>A0ABR2L389_9EUKA</name>
<feature type="compositionally biased region" description="Basic and acidic residues" evidence="2">
    <location>
        <begin position="388"/>
        <end position="398"/>
    </location>
</feature>
<evidence type="ECO:0000313" key="4">
    <source>
        <dbReference type="Proteomes" id="UP001470230"/>
    </source>
</evidence>
<gene>
    <name evidence="3" type="ORF">M9Y10_000046</name>
</gene>
<accession>A0ABR2L389</accession>
<evidence type="ECO:0008006" key="5">
    <source>
        <dbReference type="Google" id="ProtNLM"/>
    </source>
</evidence>
<feature type="compositionally biased region" description="Basic and acidic residues" evidence="2">
    <location>
        <begin position="513"/>
        <end position="539"/>
    </location>
</feature>
<comment type="caution">
    <text evidence="3">The sequence shown here is derived from an EMBL/GenBank/DDBJ whole genome shotgun (WGS) entry which is preliminary data.</text>
</comment>
<protein>
    <recommendedName>
        <fullName evidence="5">DUF4201 domain-containing protein</fullName>
    </recommendedName>
</protein>
<feature type="coiled-coil region" evidence="1">
    <location>
        <begin position="911"/>
        <end position="938"/>
    </location>
</feature>
<feature type="region of interest" description="Disordered" evidence="2">
    <location>
        <begin position="298"/>
        <end position="329"/>
    </location>
</feature>
<reference evidence="3 4" key="1">
    <citation type="submission" date="2024-04" db="EMBL/GenBank/DDBJ databases">
        <title>Tritrichomonas musculus Genome.</title>
        <authorList>
            <person name="Alves-Ferreira E."/>
            <person name="Grigg M."/>
            <person name="Lorenzi H."/>
            <person name="Galac M."/>
        </authorList>
    </citation>
    <scope>NUCLEOTIDE SEQUENCE [LARGE SCALE GENOMIC DNA]</scope>
    <source>
        <strain evidence="3 4">EAF2021</strain>
    </source>
</reference>